<comment type="caution">
    <text evidence="2">The sequence shown here is derived from an EMBL/GenBank/DDBJ whole genome shotgun (WGS) entry which is preliminary data.</text>
</comment>
<sequence length="259" mass="30875">MDIKIIVATHKKYWMPEEDVYVPLHVGRAGKSGLGYIGDNTGDNISGRNANYCELTGLYWAWKNMSCAYLGLCHYRRYFSDGSFHSTLAGKRKSILHRTDYEHLLAKYDVILPKKRNYYIETVRSQYAHAHNERDLKAVEMILAAKYPEYHEAFCRVMNRTSLHILNMFVMKKELFDEYCRWLFDILFELEKQIDITDYDKYEARVYGFLSERLFNVWLEYNQLRCVEMPVVFLEKQNWGKKVYKFLKRKFGNHGKGFV</sequence>
<dbReference type="Pfam" id="PF14393">
    <property type="entry name" value="DUF4422"/>
    <property type="match status" value="1"/>
</dbReference>
<dbReference type="EMBL" id="VUNR01000001">
    <property type="protein sequence ID" value="MSU07559.1"/>
    <property type="molecule type" value="Genomic_DNA"/>
</dbReference>
<accession>A0A6I2UCU5</accession>
<dbReference type="RefSeq" id="WP_154405177.1">
    <property type="nucleotide sequence ID" value="NZ_VUNR01000001.1"/>
</dbReference>
<evidence type="ECO:0000313" key="3">
    <source>
        <dbReference type="Proteomes" id="UP000433181"/>
    </source>
</evidence>
<gene>
    <name evidence="2" type="ORF">FYJ84_00910</name>
</gene>
<proteinExistence type="predicted"/>
<dbReference type="GeneID" id="96777468"/>
<keyword evidence="3" id="KW-1185">Reference proteome</keyword>
<name>A0A6I2UCU5_9FIRM</name>
<feature type="domain" description="DUF4422" evidence="1">
    <location>
        <begin position="4"/>
        <end position="222"/>
    </location>
</feature>
<reference evidence="2 3" key="1">
    <citation type="submission" date="2019-08" db="EMBL/GenBank/DDBJ databases">
        <title>In-depth cultivation of the pig gut microbiome towards novel bacterial diversity and tailored functional studies.</title>
        <authorList>
            <person name="Wylensek D."/>
            <person name="Hitch T.C.A."/>
            <person name="Clavel T."/>
        </authorList>
    </citation>
    <scope>NUCLEOTIDE SEQUENCE [LARGE SCALE GENOMIC DNA]</scope>
    <source>
        <strain evidence="2 3">WCA-693-APC-5D-A</strain>
    </source>
</reference>
<dbReference type="Proteomes" id="UP000433181">
    <property type="component" value="Unassembled WGS sequence"/>
</dbReference>
<organism evidence="2 3">
    <name type="scientific">Anaerovibrio slackiae</name>
    <dbReference type="NCBI Taxonomy" id="2652309"/>
    <lineage>
        <taxon>Bacteria</taxon>
        <taxon>Bacillati</taxon>
        <taxon>Bacillota</taxon>
        <taxon>Negativicutes</taxon>
        <taxon>Selenomonadales</taxon>
        <taxon>Selenomonadaceae</taxon>
        <taxon>Anaerovibrio</taxon>
    </lineage>
</organism>
<evidence type="ECO:0000259" key="1">
    <source>
        <dbReference type="Pfam" id="PF14393"/>
    </source>
</evidence>
<evidence type="ECO:0000313" key="2">
    <source>
        <dbReference type="EMBL" id="MSU07559.1"/>
    </source>
</evidence>
<dbReference type="AlphaFoldDB" id="A0A6I2UCU5"/>
<protein>
    <submittedName>
        <fullName evidence="2">DUF4422 domain-containing protein</fullName>
    </submittedName>
</protein>
<dbReference type="InterPro" id="IPR025536">
    <property type="entry name" value="DUF4422"/>
</dbReference>